<evidence type="ECO:0000256" key="1">
    <source>
        <dbReference type="SAM" id="Coils"/>
    </source>
</evidence>
<dbReference type="eggNOG" id="COG3221">
    <property type="taxonomic scope" value="Bacteria"/>
</dbReference>
<keyword evidence="2" id="KW-0472">Membrane</keyword>
<gene>
    <name evidence="3" type="ordered locus">UWK_01447</name>
</gene>
<dbReference type="RefSeq" id="WP_015403698.1">
    <property type="nucleotide sequence ID" value="NC_020304.1"/>
</dbReference>
<evidence type="ECO:0000313" key="4">
    <source>
        <dbReference type="Proteomes" id="UP000011721"/>
    </source>
</evidence>
<reference evidence="4" key="1">
    <citation type="journal article" date="2013" name="Stand. Genomic Sci.">
        <title>Complete genome sequence of Desulfocapsa sulfexigens, a marine deltaproteobacterium specialized in disproportionating inorganic sulfur compounds.</title>
        <authorList>
            <person name="Finster K.W."/>
            <person name="Kjeldsen K.U."/>
            <person name="Kube M."/>
            <person name="Reinhardt R."/>
            <person name="Mussmann M."/>
            <person name="Amann R."/>
            <person name="Schreiber L."/>
        </authorList>
    </citation>
    <scope>NUCLEOTIDE SEQUENCE [LARGE SCALE GENOMIC DNA]</scope>
    <source>
        <strain evidence="4">DSM 10523 / SB164P1</strain>
    </source>
</reference>
<name>M1P8P3_DESSD</name>
<keyword evidence="1" id="KW-0175">Coiled coil</keyword>
<sequence length="435" mass="49445">MKRFIASLIALFCFLSLTGFKHIESHEQNKVNVLVVALSGVEIAKDEWQPTIDYLQLSLPQYDFRLIPVPPIELDRIRNLVLNQEIDFVITQPAIYVDLELNFGISRILTMVKKGGVAEFGSTLITRADSGIKTIEDLYGKTICGVAKLGFGGWLVGYKEMLTHGFYPYNDAKEVKFLGDQPKEIQAVLDGVVDVAVIRTGMLEKFSESNRIDLDNFRVLAPKHYPDFPMMVSSELYPEWAFAKTRNATNELSKDVAKALLSLESNSPVAQKAGFQEWTLPYDYQQAHELLKELRVGPYKDYGIITVRGFITQHMIQTVIIFILLISIVLMAVKIYKSNIILSKKIEAHKQAEAELERHVKELNKAFDEIKTLQGILPLCSFCKKVRDDKGYWEQVDVYIHKNSDANISHGICPDCMKEHYPEEYEAIESGKNVE</sequence>
<feature type="coiled-coil region" evidence="1">
    <location>
        <begin position="342"/>
        <end position="373"/>
    </location>
</feature>
<keyword evidence="2" id="KW-0812">Transmembrane</keyword>
<dbReference type="SUPFAM" id="SSF53850">
    <property type="entry name" value="Periplasmic binding protein-like II"/>
    <property type="match status" value="1"/>
</dbReference>
<dbReference type="AlphaFoldDB" id="M1P8P3"/>
<feature type="transmembrane region" description="Helical" evidence="2">
    <location>
        <begin position="315"/>
        <end position="336"/>
    </location>
</feature>
<dbReference type="EMBL" id="CP003985">
    <property type="protein sequence ID" value="AGF78007.1"/>
    <property type="molecule type" value="Genomic_DNA"/>
</dbReference>
<accession>M1P8P3</accession>
<dbReference type="OrthoDB" id="9787818at2"/>
<evidence type="ECO:0000313" key="3">
    <source>
        <dbReference type="EMBL" id="AGF78007.1"/>
    </source>
</evidence>
<keyword evidence="4" id="KW-1185">Reference proteome</keyword>
<dbReference type="HOGENOM" id="CLU_051472_5_0_7"/>
<dbReference type="KEGG" id="dsf:UWK_01447"/>
<dbReference type="Pfam" id="PF12974">
    <property type="entry name" value="Phosphonate-bd"/>
    <property type="match status" value="1"/>
</dbReference>
<proteinExistence type="predicted"/>
<dbReference type="Proteomes" id="UP000011721">
    <property type="component" value="Chromosome"/>
</dbReference>
<dbReference type="PANTHER" id="PTHR35841">
    <property type="entry name" value="PHOSPHONATES-BINDING PERIPLASMIC PROTEIN"/>
    <property type="match status" value="1"/>
</dbReference>
<organism evidence="3 4">
    <name type="scientific">Desulfocapsa sulfexigens (strain DSM 10523 / SB164P1)</name>
    <dbReference type="NCBI Taxonomy" id="1167006"/>
    <lineage>
        <taxon>Bacteria</taxon>
        <taxon>Pseudomonadati</taxon>
        <taxon>Thermodesulfobacteriota</taxon>
        <taxon>Desulfobulbia</taxon>
        <taxon>Desulfobulbales</taxon>
        <taxon>Desulfocapsaceae</taxon>
        <taxon>Desulfocapsa</taxon>
    </lineage>
</organism>
<dbReference type="PANTHER" id="PTHR35841:SF1">
    <property type="entry name" value="PHOSPHONATES-BINDING PERIPLASMIC PROTEIN"/>
    <property type="match status" value="1"/>
</dbReference>
<keyword evidence="2" id="KW-1133">Transmembrane helix</keyword>
<dbReference type="Gene3D" id="3.40.190.10">
    <property type="entry name" value="Periplasmic binding protein-like II"/>
    <property type="match status" value="2"/>
</dbReference>
<protein>
    <submittedName>
        <fullName evidence="3">ABC-type phosphate/phosphonate transport system, periplasmic component</fullName>
    </submittedName>
</protein>
<evidence type="ECO:0000256" key="2">
    <source>
        <dbReference type="SAM" id="Phobius"/>
    </source>
</evidence>
<dbReference type="STRING" id="1167006.UWK_01447"/>